<gene>
    <name evidence="1" type="ORF">OIU74_000069</name>
</gene>
<organism evidence="1 2">
    <name type="scientific">Salix koriyanagi</name>
    <dbReference type="NCBI Taxonomy" id="2511006"/>
    <lineage>
        <taxon>Eukaryota</taxon>
        <taxon>Viridiplantae</taxon>
        <taxon>Streptophyta</taxon>
        <taxon>Embryophyta</taxon>
        <taxon>Tracheophyta</taxon>
        <taxon>Spermatophyta</taxon>
        <taxon>Magnoliopsida</taxon>
        <taxon>eudicotyledons</taxon>
        <taxon>Gunneridae</taxon>
        <taxon>Pentapetalae</taxon>
        <taxon>rosids</taxon>
        <taxon>fabids</taxon>
        <taxon>Malpighiales</taxon>
        <taxon>Salicaceae</taxon>
        <taxon>Saliceae</taxon>
        <taxon>Salix</taxon>
    </lineage>
</organism>
<reference evidence="1" key="2">
    <citation type="journal article" date="2023" name="Int. J. Mol. Sci.">
        <title>De Novo Assembly and Annotation of 11 Diverse Shrub Willow (Salix) Genomes Reveals Novel Gene Organization in Sex-Linked Regions.</title>
        <authorList>
            <person name="Hyden B."/>
            <person name="Feng K."/>
            <person name="Yates T.B."/>
            <person name="Jawdy S."/>
            <person name="Cereghino C."/>
            <person name="Smart L.B."/>
            <person name="Muchero W."/>
        </authorList>
    </citation>
    <scope>NUCLEOTIDE SEQUENCE</scope>
    <source>
        <tissue evidence="1">Shoot tip</tissue>
    </source>
</reference>
<dbReference type="Proteomes" id="UP001151752">
    <property type="component" value="Chromosome 16"/>
</dbReference>
<accession>A0A9Q0WYB6</accession>
<reference evidence="1" key="1">
    <citation type="submission" date="2022-11" db="EMBL/GenBank/DDBJ databases">
        <authorList>
            <person name="Hyden B.L."/>
            <person name="Feng K."/>
            <person name="Yates T."/>
            <person name="Jawdy S."/>
            <person name="Smart L.B."/>
            <person name="Muchero W."/>
        </authorList>
    </citation>
    <scope>NUCLEOTIDE SEQUENCE</scope>
    <source>
        <tissue evidence="1">Shoot tip</tissue>
    </source>
</reference>
<dbReference type="AlphaFoldDB" id="A0A9Q0WYB6"/>
<evidence type="ECO:0000313" key="2">
    <source>
        <dbReference type="Proteomes" id="UP001151752"/>
    </source>
</evidence>
<protein>
    <submittedName>
        <fullName evidence="1">Uncharacterized protein</fullName>
    </submittedName>
</protein>
<dbReference type="EMBL" id="JAPFFM010000001">
    <property type="protein sequence ID" value="KAJ6775805.1"/>
    <property type="molecule type" value="Genomic_DNA"/>
</dbReference>
<proteinExistence type="predicted"/>
<comment type="caution">
    <text evidence="1">The sequence shown here is derived from an EMBL/GenBank/DDBJ whole genome shotgun (WGS) entry which is preliminary data.</text>
</comment>
<sequence length="195" mass="21167">MAMVSWNLGAYQKTPAVHVTCRKKDRDRDHSYPYKVIEITPPPKSLGIRCFPTNLQCGESVTIEGQAYTISAVTYRYQLRKGKMIPPHPPASHSINHCLSPIINGGNCSITSSSAKIPPLGPVKYLPRETAAVGTHSKNTQPPSAPQFPIKTLMDCGGPRQRGAPAPPVGEKRQWVLGWAPGGEKDGFVLRKSGS</sequence>
<dbReference type="PANTHER" id="PTHR36397">
    <property type="entry name" value="OSJNBA0081L15.1 PROTEIN"/>
    <property type="match status" value="1"/>
</dbReference>
<name>A0A9Q0WYB6_9ROSI</name>
<evidence type="ECO:0000313" key="1">
    <source>
        <dbReference type="EMBL" id="KAJ6775805.1"/>
    </source>
</evidence>
<keyword evidence="2" id="KW-1185">Reference proteome</keyword>
<dbReference type="PANTHER" id="PTHR36397:SF1">
    <property type="entry name" value="OS04G0482900 PROTEIN"/>
    <property type="match status" value="1"/>
</dbReference>